<dbReference type="InterPro" id="IPR000182">
    <property type="entry name" value="GNAT_dom"/>
</dbReference>
<evidence type="ECO:0000313" key="3">
    <source>
        <dbReference type="Proteomes" id="UP000294830"/>
    </source>
</evidence>
<dbReference type="EMBL" id="SLWB01000011">
    <property type="protein sequence ID" value="TCN65389.1"/>
    <property type="molecule type" value="Genomic_DNA"/>
</dbReference>
<evidence type="ECO:0000313" key="2">
    <source>
        <dbReference type="EMBL" id="TCN65389.1"/>
    </source>
</evidence>
<sequence>MSRTISSSIETENLIIRDAVEKDIPALKSICCSWTDKQLLEGEWFEESYIEKCISEGDLPPIANASRALYQLKAICSKKDSCIVGFLDVYHGYPNPSTVWISIFVVNAQVQQHGVGREAVAAIAAAAKEKGYASLGIGVHLKNWKGLRFLTRNGFDRITDIRGDKDYGSSSFSVIYLEKPL</sequence>
<keyword evidence="2" id="KW-0808">Transferase</keyword>
<name>A0A4R2EM31_9BACT</name>
<feature type="domain" description="N-acetyltransferase" evidence="1">
    <location>
        <begin position="14"/>
        <end position="181"/>
    </location>
</feature>
<dbReference type="Pfam" id="PF00583">
    <property type="entry name" value="Acetyltransf_1"/>
    <property type="match status" value="1"/>
</dbReference>
<comment type="caution">
    <text evidence="2">The sequence shown here is derived from an EMBL/GenBank/DDBJ whole genome shotgun (WGS) entry which is preliminary data.</text>
</comment>
<organism evidence="2 3">
    <name type="scientific">Acetobacteroides hydrogenigenes</name>
    <dbReference type="NCBI Taxonomy" id="979970"/>
    <lineage>
        <taxon>Bacteria</taxon>
        <taxon>Pseudomonadati</taxon>
        <taxon>Bacteroidota</taxon>
        <taxon>Bacteroidia</taxon>
        <taxon>Bacteroidales</taxon>
        <taxon>Rikenellaceae</taxon>
        <taxon>Acetobacteroides</taxon>
    </lineage>
</organism>
<proteinExistence type="predicted"/>
<protein>
    <submittedName>
        <fullName evidence="2">RimJ/RimL family protein N-acetyltransferase</fullName>
    </submittedName>
</protein>
<reference evidence="2 3" key="1">
    <citation type="submission" date="2019-03" db="EMBL/GenBank/DDBJ databases">
        <title>Genomic Encyclopedia of Archaeal and Bacterial Type Strains, Phase II (KMG-II): from individual species to whole genera.</title>
        <authorList>
            <person name="Goeker M."/>
        </authorList>
    </citation>
    <scope>NUCLEOTIDE SEQUENCE [LARGE SCALE GENOMIC DNA]</scope>
    <source>
        <strain evidence="2 3">RL-C</strain>
    </source>
</reference>
<dbReference type="InterPro" id="IPR016181">
    <property type="entry name" value="Acyl_CoA_acyltransferase"/>
</dbReference>
<dbReference type="RefSeq" id="WP_165877071.1">
    <property type="nucleotide sequence ID" value="NZ_SLWB01000011.1"/>
</dbReference>
<dbReference type="CDD" id="cd04301">
    <property type="entry name" value="NAT_SF"/>
    <property type="match status" value="1"/>
</dbReference>
<accession>A0A4R2EM31</accession>
<dbReference type="PROSITE" id="PS51186">
    <property type="entry name" value="GNAT"/>
    <property type="match status" value="1"/>
</dbReference>
<dbReference type="Proteomes" id="UP000294830">
    <property type="component" value="Unassembled WGS sequence"/>
</dbReference>
<keyword evidence="3" id="KW-1185">Reference proteome</keyword>
<dbReference type="GO" id="GO:0016747">
    <property type="term" value="F:acyltransferase activity, transferring groups other than amino-acyl groups"/>
    <property type="evidence" value="ECO:0007669"/>
    <property type="project" value="InterPro"/>
</dbReference>
<dbReference type="Gene3D" id="3.40.630.30">
    <property type="match status" value="1"/>
</dbReference>
<evidence type="ECO:0000259" key="1">
    <source>
        <dbReference type="PROSITE" id="PS51186"/>
    </source>
</evidence>
<dbReference type="AlphaFoldDB" id="A0A4R2EM31"/>
<dbReference type="SUPFAM" id="SSF55729">
    <property type="entry name" value="Acyl-CoA N-acyltransferases (Nat)"/>
    <property type="match status" value="1"/>
</dbReference>
<gene>
    <name evidence="2" type="ORF">CLV25_11168</name>
</gene>